<feature type="compositionally biased region" description="Basic and acidic residues" evidence="1">
    <location>
        <begin position="37"/>
        <end position="60"/>
    </location>
</feature>
<sequence>MSELHERERKLDDGNKKSTFWGTLWKVAEKVKEGFFEKTRHHNSDENDGRGENVENRENDTTNQPAAEIENVLERLSNIGNDNFKHREGLLSQEKISSKTSPSAQNENDDQLLFESKMSELDQITTNNDIRKAIVQEEHYFQLRQKAEYDEKLKRLANKNKSSLWSYACKVAQGAKELLIEKTSVHLDFSAGCGEYVENRENNSTKQLEPEIGNIKDSLRKIENDSFKNQEKLRITTTIETSKQINDEVNDFQHKENVQINDLGIQEKAVNILVNKNLNDRNTLNEADELLKSAKADEKKIEEDERFTQQNQERLNIEGAKIDKMEQEKNQPGFVNKMIEVGKTCKEHISDKFKKCYNYFEKTFSRETLFMGMKQRTRHRMPKKEGEPNVSSNDEPNLNEETRSNDIPRNTGQSGSNDYANYGPQNHSKSFRTVVTGTTIAGAVVGAGVGFAVAGRAGALVGGVVGAVTGAVAGSVIYASHVVVKTCEAVISACKAIEVVCHVIASSLNEVKKAASNYCNKAKEGAKCAWNWVKGWF</sequence>
<evidence type="ECO:0000313" key="3">
    <source>
        <dbReference type="WBParaSite" id="Minc3s01033g20044"/>
    </source>
</evidence>
<protein>
    <submittedName>
        <fullName evidence="3">Glycine zipper domain-containing protein</fullName>
    </submittedName>
</protein>
<feature type="region of interest" description="Disordered" evidence="1">
    <location>
        <begin position="37"/>
        <end position="67"/>
    </location>
</feature>
<accession>A0A914M1E8</accession>
<organism evidence="2 3">
    <name type="scientific">Meloidogyne incognita</name>
    <name type="common">Southern root-knot nematode worm</name>
    <name type="synonym">Oxyuris incognita</name>
    <dbReference type="NCBI Taxonomy" id="6306"/>
    <lineage>
        <taxon>Eukaryota</taxon>
        <taxon>Metazoa</taxon>
        <taxon>Ecdysozoa</taxon>
        <taxon>Nematoda</taxon>
        <taxon>Chromadorea</taxon>
        <taxon>Rhabditida</taxon>
        <taxon>Tylenchina</taxon>
        <taxon>Tylenchomorpha</taxon>
        <taxon>Tylenchoidea</taxon>
        <taxon>Meloidogynidae</taxon>
        <taxon>Meloidogyninae</taxon>
        <taxon>Meloidogyne</taxon>
        <taxon>Meloidogyne incognita group</taxon>
    </lineage>
</organism>
<dbReference type="WBParaSite" id="Minc3s01033g20044">
    <property type="protein sequence ID" value="Minc3s01033g20044"/>
    <property type="gene ID" value="Minc3s01033g20044"/>
</dbReference>
<keyword evidence="2" id="KW-1185">Reference proteome</keyword>
<evidence type="ECO:0000313" key="2">
    <source>
        <dbReference type="Proteomes" id="UP000887563"/>
    </source>
</evidence>
<feature type="region of interest" description="Disordered" evidence="1">
    <location>
        <begin position="371"/>
        <end position="423"/>
    </location>
</feature>
<reference evidence="3" key="1">
    <citation type="submission" date="2022-11" db="UniProtKB">
        <authorList>
            <consortium name="WormBaseParasite"/>
        </authorList>
    </citation>
    <scope>IDENTIFICATION</scope>
</reference>
<dbReference type="Proteomes" id="UP000887563">
    <property type="component" value="Unplaced"/>
</dbReference>
<proteinExistence type="predicted"/>
<feature type="compositionally biased region" description="Polar residues" evidence="1">
    <location>
        <begin position="407"/>
        <end position="423"/>
    </location>
</feature>
<dbReference type="AlphaFoldDB" id="A0A914M1E8"/>
<evidence type="ECO:0000256" key="1">
    <source>
        <dbReference type="SAM" id="MobiDB-lite"/>
    </source>
</evidence>
<name>A0A914M1E8_MELIC</name>